<evidence type="ECO:0000313" key="9">
    <source>
        <dbReference type="Proteomes" id="UP000639772"/>
    </source>
</evidence>
<keyword evidence="3" id="KW-0106">Calcium</keyword>
<name>A0A835QAQ3_VANPL</name>
<gene>
    <name evidence="7" type="ORF">HPP92_018259</name>
    <name evidence="6" type="ORF">HPP92_018875</name>
</gene>
<dbReference type="PROSITE" id="PS00018">
    <property type="entry name" value="EF_HAND_1"/>
    <property type="match status" value="3"/>
</dbReference>
<evidence type="ECO:0000313" key="7">
    <source>
        <dbReference type="EMBL" id="KAG0468931.1"/>
    </source>
</evidence>
<dbReference type="EMBL" id="JADCNL010000009">
    <property type="protein sequence ID" value="KAG0467295.1"/>
    <property type="molecule type" value="Genomic_DNA"/>
</dbReference>
<dbReference type="InterPro" id="IPR018247">
    <property type="entry name" value="EF_Hand_1_Ca_BS"/>
</dbReference>
<dbReference type="PANTHER" id="PTHR10891">
    <property type="entry name" value="EF-HAND CALCIUM-BINDING DOMAIN CONTAINING PROTEIN"/>
    <property type="match status" value="1"/>
</dbReference>
<dbReference type="CDD" id="cd00051">
    <property type="entry name" value="EFh"/>
    <property type="match status" value="2"/>
</dbReference>
<feature type="domain" description="EF-hand" evidence="5">
    <location>
        <begin position="188"/>
        <end position="218"/>
    </location>
</feature>
<comment type="caution">
    <text evidence="6">The sequence shown here is derived from an EMBL/GenBank/DDBJ whole genome shotgun (WGS) entry which is preliminary data.</text>
</comment>
<keyword evidence="1" id="KW-0479">Metal-binding</keyword>
<dbReference type="AlphaFoldDB" id="A0A835QAQ3"/>
<dbReference type="Gene3D" id="1.10.238.10">
    <property type="entry name" value="EF-hand"/>
    <property type="match status" value="2"/>
</dbReference>
<evidence type="ECO:0000256" key="3">
    <source>
        <dbReference type="ARBA" id="ARBA00022837"/>
    </source>
</evidence>
<protein>
    <recommendedName>
        <fullName evidence="5">EF-hand domain-containing protein</fullName>
    </recommendedName>
</protein>
<evidence type="ECO:0000259" key="5">
    <source>
        <dbReference type="PROSITE" id="PS50222"/>
    </source>
</evidence>
<dbReference type="InterPro" id="IPR011992">
    <property type="entry name" value="EF-hand-dom_pair"/>
</dbReference>
<evidence type="ECO:0000256" key="1">
    <source>
        <dbReference type="ARBA" id="ARBA00022723"/>
    </source>
</evidence>
<dbReference type="FunFam" id="1.10.238.10:FF:000178">
    <property type="entry name" value="Calmodulin-2 A"/>
    <property type="match status" value="1"/>
</dbReference>
<reference evidence="8 9" key="1">
    <citation type="journal article" date="2020" name="Nat. Food">
        <title>A phased Vanilla planifolia genome enables genetic improvement of flavour and production.</title>
        <authorList>
            <person name="Hasing T."/>
            <person name="Tang H."/>
            <person name="Brym M."/>
            <person name="Khazi F."/>
            <person name="Huang T."/>
            <person name="Chambers A.H."/>
        </authorList>
    </citation>
    <scope>NUCLEOTIDE SEQUENCE [LARGE SCALE GENOMIC DNA]</scope>
    <source>
        <tissue evidence="6">Leaf</tissue>
    </source>
</reference>
<dbReference type="GO" id="GO:0005509">
    <property type="term" value="F:calcium ion binding"/>
    <property type="evidence" value="ECO:0007669"/>
    <property type="project" value="InterPro"/>
</dbReference>
<dbReference type="GO" id="GO:0043226">
    <property type="term" value="C:organelle"/>
    <property type="evidence" value="ECO:0007669"/>
    <property type="project" value="UniProtKB-ARBA"/>
</dbReference>
<dbReference type="EMBL" id="JADCNM010000009">
    <property type="protein sequence ID" value="KAG0468931.1"/>
    <property type="molecule type" value="Genomic_DNA"/>
</dbReference>
<feature type="domain" description="EF-hand" evidence="5">
    <location>
        <begin position="75"/>
        <end position="110"/>
    </location>
</feature>
<evidence type="ECO:0000256" key="2">
    <source>
        <dbReference type="ARBA" id="ARBA00022737"/>
    </source>
</evidence>
<dbReference type="Proteomes" id="UP000639772">
    <property type="component" value="Chromosome 9"/>
</dbReference>
<feature type="domain" description="EF-hand" evidence="5">
    <location>
        <begin position="112"/>
        <end position="147"/>
    </location>
</feature>
<dbReference type="OrthoDB" id="26525at2759"/>
<sequence>MMSQFHTSTLRISSSFVSPAIAHAAGVATTARPHHLKTDRNKPVDNLQRMPSTKKSKSPPEPLRPVLHKIQAANASDDVFARLFHCVDSNGDGKISAPELQGCVRRLVGEDLGDEEARSVVAMHDSDGDGLLCFDDFVRLMVGGDEGEEEEKEERRLREAFKVYEMEGEDCITPKSLRRTLGRLGENRSIEECGFMIRRYDANGDGVLSFDEFRLMML</sequence>
<evidence type="ECO:0000256" key="4">
    <source>
        <dbReference type="SAM" id="MobiDB-lite"/>
    </source>
</evidence>
<evidence type="ECO:0000313" key="6">
    <source>
        <dbReference type="EMBL" id="KAG0467295.1"/>
    </source>
</evidence>
<organism evidence="6 8">
    <name type="scientific">Vanilla planifolia</name>
    <name type="common">Vanilla</name>
    <dbReference type="NCBI Taxonomy" id="51239"/>
    <lineage>
        <taxon>Eukaryota</taxon>
        <taxon>Viridiplantae</taxon>
        <taxon>Streptophyta</taxon>
        <taxon>Embryophyta</taxon>
        <taxon>Tracheophyta</taxon>
        <taxon>Spermatophyta</taxon>
        <taxon>Magnoliopsida</taxon>
        <taxon>Liliopsida</taxon>
        <taxon>Asparagales</taxon>
        <taxon>Orchidaceae</taxon>
        <taxon>Vanilloideae</taxon>
        <taxon>Vanilleae</taxon>
        <taxon>Vanilla</taxon>
    </lineage>
</organism>
<dbReference type="Proteomes" id="UP000636800">
    <property type="component" value="Unassembled WGS sequence"/>
</dbReference>
<dbReference type="Pfam" id="PF13499">
    <property type="entry name" value="EF-hand_7"/>
    <property type="match status" value="2"/>
</dbReference>
<keyword evidence="2" id="KW-0677">Repeat</keyword>
<proteinExistence type="predicted"/>
<evidence type="ECO:0000313" key="8">
    <source>
        <dbReference type="Proteomes" id="UP000636800"/>
    </source>
</evidence>
<feature type="region of interest" description="Disordered" evidence="4">
    <location>
        <begin position="28"/>
        <end position="63"/>
    </location>
</feature>
<accession>A0A835QAQ3</accession>
<dbReference type="InterPro" id="IPR039647">
    <property type="entry name" value="EF_hand_pair_protein_CML-like"/>
</dbReference>
<keyword evidence="8" id="KW-1185">Reference proteome</keyword>
<dbReference type="InterPro" id="IPR002048">
    <property type="entry name" value="EF_hand_dom"/>
</dbReference>
<dbReference type="SMART" id="SM00054">
    <property type="entry name" value="EFh"/>
    <property type="match status" value="4"/>
</dbReference>
<dbReference type="PROSITE" id="PS50222">
    <property type="entry name" value="EF_HAND_2"/>
    <property type="match status" value="3"/>
</dbReference>
<dbReference type="SUPFAM" id="SSF47473">
    <property type="entry name" value="EF-hand"/>
    <property type="match status" value="1"/>
</dbReference>